<proteinExistence type="predicted"/>
<dbReference type="RefSeq" id="XP_012179287.1">
    <property type="nucleotide sequence ID" value="XM_012323897.1"/>
</dbReference>
<sequence>MEMRMLTTERIPFSTLVLRDGTVYFSVLLLLNIADIILFSSGIFQNLSAFNLLLTPLLLSQFLLNLREASTGCSTDTDQCQMSSLNILGNLGASLNYTSAFQEDEQRDGEADEIQDESPAAVEGLPIETDPQAKQQEA</sequence>
<gene>
    <name evidence="3" type="ORF">FIBRA_02007</name>
</gene>
<reference evidence="3 4" key="1">
    <citation type="journal article" date="2012" name="Appl. Environ. Microbiol.">
        <title>Short-read sequencing for genomic analysis of the brown rot fungus Fibroporia radiculosa.</title>
        <authorList>
            <person name="Tang J.D."/>
            <person name="Perkins A.D."/>
            <person name="Sonstegard T.S."/>
            <person name="Schroeder S.G."/>
            <person name="Burgess S.C."/>
            <person name="Diehl S.V."/>
        </authorList>
    </citation>
    <scope>NUCLEOTIDE SEQUENCE [LARGE SCALE GENOMIC DNA]</scope>
    <source>
        <strain evidence="3 4">TFFH 294</strain>
    </source>
</reference>
<evidence type="ECO:0000313" key="3">
    <source>
        <dbReference type="EMBL" id="CCL99982.1"/>
    </source>
</evidence>
<evidence type="ECO:0000313" key="4">
    <source>
        <dbReference type="Proteomes" id="UP000006352"/>
    </source>
</evidence>
<dbReference type="InParanoid" id="J4HU83"/>
<feature type="compositionally biased region" description="Acidic residues" evidence="1">
    <location>
        <begin position="102"/>
        <end position="116"/>
    </location>
</feature>
<dbReference type="OrthoDB" id="3242376at2759"/>
<dbReference type="Proteomes" id="UP000006352">
    <property type="component" value="Unassembled WGS sequence"/>
</dbReference>
<dbReference type="EMBL" id="HE796959">
    <property type="protein sequence ID" value="CCL99982.1"/>
    <property type="molecule type" value="Genomic_DNA"/>
</dbReference>
<evidence type="ECO:0000256" key="1">
    <source>
        <dbReference type="SAM" id="MobiDB-lite"/>
    </source>
</evidence>
<keyword evidence="2" id="KW-0812">Transmembrane</keyword>
<dbReference type="HOGENOM" id="CLU_1855307_0_0_1"/>
<accession>J4HU83</accession>
<feature type="region of interest" description="Disordered" evidence="1">
    <location>
        <begin position="102"/>
        <end position="138"/>
    </location>
</feature>
<name>J4HU83_9APHY</name>
<keyword evidence="4" id="KW-1185">Reference proteome</keyword>
<dbReference type="GeneID" id="24094893"/>
<organism evidence="3 4">
    <name type="scientific">Fibroporia radiculosa</name>
    <dbReference type="NCBI Taxonomy" id="599839"/>
    <lineage>
        <taxon>Eukaryota</taxon>
        <taxon>Fungi</taxon>
        <taxon>Dikarya</taxon>
        <taxon>Basidiomycota</taxon>
        <taxon>Agaricomycotina</taxon>
        <taxon>Agaricomycetes</taxon>
        <taxon>Polyporales</taxon>
        <taxon>Fibroporiaceae</taxon>
        <taxon>Fibroporia</taxon>
    </lineage>
</organism>
<protein>
    <submittedName>
        <fullName evidence="3">Uncharacterized protein</fullName>
    </submittedName>
</protein>
<evidence type="ECO:0000256" key="2">
    <source>
        <dbReference type="SAM" id="Phobius"/>
    </source>
</evidence>
<keyword evidence="2" id="KW-0472">Membrane</keyword>
<dbReference type="AlphaFoldDB" id="J4HU83"/>
<keyword evidence="2" id="KW-1133">Transmembrane helix</keyword>
<feature type="transmembrane region" description="Helical" evidence="2">
    <location>
        <begin position="21"/>
        <end position="43"/>
    </location>
</feature>